<name>A0AAV5W656_9BILA</name>
<protein>
    <submittedName>
        <fullName evidence="4">Uncharacterized protein</fullName>
    </submittedName>
</protein>
<feature type="compositionally biased region" description="Low complexity" evidence="1">
    <location>
        <begin position="293"/>
        <end position="312"/>
    </location>
</feature>
<evidence type="ECO:0000313" key="5">
    <source>
        <dbReference type="Proteomes" id="UP001432322"/>
    </source>
</evidence>
<feature type="region of interest" description="Disordered" evidence="1">
    <location>
        <begin position="287"/>
        <end position="312"/>
    </location>
</feature>
<keyword evidence="2" id="KW-0812">Transmembrane</keyword>
<proteinExistence type="predicted"/>
<evidence type="ECO:0000256" key="1">
    <source>
        <dbReference type="SAM" id="MobiDB-lite"/>
    </source>
</evidence>
<keyword evidence="2" id="KW-1133">Transmembrane helix</keyword>
<keyword evidence="3" id="KW-0732">Signal</keyword>
<sequence length="312" mass="35261">IFAGGSSTLKMTLFQVVALLLTASIGLQYSEAIPGEWKCTTRSGPTRDRENYQSINVNCPNMKNSMNECCSTAVNCTLPQNMDKKWCNREHRKCFDNLLDRGGLEECLKLSVDLVAWEVGATVNTPESLKEYAKPIDELKKECKQAIDVIDSSTRAFDDCVRKEKTEQANNRACEKVFSEAIKAVVNERERSSTCYYALGYLEAVLGNAPTRVHKKNDPAEWEWVKHEKEREHRLRYIFYYMVGATAVILLLCGCVVCCKIYPRRKVEPVHRERTCSRRSSVKNGSHIESTESVTNSTIVSSPSSLSESTME</sequence>
<feature type="non-terminal residue" evidence="4">
    <location>
        <position position="1"/>
    </location>
</feature>
<keyword evidence="2" id="KW-0472">Membrane</keyword>
<accession>A0AAV5W656</accession>
<keyword evidence="5" id="KW-1185">Reference proteome</keyword>
<feature type="chain" id="PRO_5043854118" evidence="3">
    <location>
        <begin position="33"/>
        <end position="312"/>
    </location>
</feature>
<feature type="transmembrane region" description="Helical" evidence="2">
    <location>
        <begin position="238"/>
        <end position="262"/>
    </location>
</feature>
<dbReference type="AlphaFoldDB" id="A0AAV5W656"/>
<dbReference type="Proteomes" id="UP001432322">
    <property type="component" value="Unassembled WGS sequence"/>
</dbReference>
<comment type="caution">
    <text evidence="4">The sequence shown here is derived from an EMBL/GenBank/DDBJ whole genome shotgun (WGS) entry which is preliminary data.</text>
</comment>
<gene>
    <name evidence="4" type="ORF">PFISCL1PPCAC_18943</name>
</gene>
<evidence type="ECO:0000313" key="4">
    <source>
        <dbReference type="EMBL" id="GMT27646.1"/>
    </source>
</evidence>
<evidence type="ECO:0000256" key="2">
    <source>
        <dbReference type="SAM" id="Phobius"/>
    </source>
</evidence>
<feature type="signal peptide" evidence="3">
    <location>
        <begin position="1"/>
        <end position="32"/>
    </location>
</feature>
<reference evidence="4" key="1">
    <citation type="submission" date="2023-10" db="EMBL/GenBank/DDBJ databases">
        <title>Genome assembly of Pristionchus species.</title>
        <authorList>
            <person name="Yoshida K."/>
            <person name="Sommer R.J."/>
        </authorList>
    </citation>
    <scope>NUCLEOTIDE SEQUENCE</scope>
    <source>
        <strain evidence="4">RS5133</strain>
    </source>
</reference>
<evidence type="ECO:0000256" key="3">
    <source>
        <dbReference type="SAM" id="SignalP"/>
    </source>
</evidence>
<dbReference type="EMBL" id="BTSY01000005">
    <property type="protein sequence ID" value="GMT27646.1"/>
    <property type="molecule type" value="Genomic_DNA"/>
</dbReference>
<organism evidence="4 5">
    <name type="scientific">Pristionchus fissidentatus</name>
    <dbReference type="NCBI Taxonomy" id="1538716"/>
    <lineage>
        <taxon>Eukaryota</taxon>
        <taxon>Metazoa</taxon>
        <taxon>Ecdysozoa</taxon>
        <taxon>Nematoda</taxon>
        <taxon>Chromadorea</taxon>
        <taxon>Rhabditida</taxon>
        <taxon>Rhabditina</taxon>
        <taxon>Diplogasteromorpha</taxon>
        <taxon>Diplogasteroidea</taxon>
        <taxon>Neodiplogasteridae</taxon>
        <taxon>Pristionchus</taxon>
    </lineage>
</organism>